<keyword evidence="1" id="KW-0175">Coiled coil</keyword>
<dbReference type="KEGG" id="ssck:SPSK_03254"/>
<name>A0A0F2LY81_SPOSC</name>
<gene>
    <name evidence="3" type="ORF">SPSK_03254</name>
</gene>
<accession>A0A0F2LY81</accession>
<feature type="compositionally biased region" description="Acidic residues" evidence="2">
    <location>
        <begin position="492"/>
        <end position="507"/>
    </location>
</feature>
<dbReference type="VEuPathDB" id="FungiDB:SPSK_03254"/>
<dbReference type="PANTHER" id="PTHR42037">
    <property type="match status" value="1"/>
</dbReference>
<dbReference type="Pfam" id="PF14441">
    <property type="entry name" value="OTT_1508_deam"/>
    <property type="match status" value="1"/>
</dbReference>
<dbReference type="OrthoDB" id="3251507at2759"/>
<feature type="region of interest" description="Disordered" evidence="2">
    <location>
        <begin position="488"/>
        <end position="509"/>
    </location>
</feature>
<dbReference type="PANTHER" id="PTHR42037:SF1">
    <property type="match status" value="1"/>
</dbReference>
<dbReference type="GeneID" id="27665371"/>
<feature type="coiled-coil region" evidence="1">
    <location>
        <begin position="332"/>
        <end position="359"/>
    </location>
</feature>
<comment type="caution">
    <text evidence="3">The sequence shown here is derived from an EMBL/GenBank/DDBJ whole genome shotgun (WGS) entry which is preliminary data.</text>
</comment>
<dbReference type="InterPro" id="IPR027796">
    <property type="entry name" value="OTT_1508_deam-like"/>
</dbReference>
<evidence type="ECO:0000313" key="4">
    <source>
        <dbReference type="Proteomes" id="UP000033710"/>
    </source>
</evidence>
<dbReference type="EMBL" id="AXCR01000010">
    <property type="protein sequence ID" value="KJR82418.1"/>
    <property type="molecule type" value="Genomic_DNA"/>
</dbReference>
<evidence type="ECO:0000256" key="2">
    <source>
        <dbReference type="SAM" id="MobiDB-lite"/>
    </source>
</evidence>
<organism evidence="3 4">
    <name type="scientific">Sporothrix schenckii 1099-18</name>
    <dbReference type="NCBI Taxonomy" id="1397361"/>
    <lineage>
        <taxon>Eukaryota</taxon>
        <taxon>Fungi</taxon>
        <taxon>Dikarya</taxon>
        <taxon>Ascomycota</taxon>
        <taxon>Pezizomycotina</taxon>
        <taxon>Sordariomycetes</taxon>
        <taxon>Sordariomycetidae</taxon>
        <taxon>Ophiostomatales</taxon>
        <taxon>Ophiostomataceae</taxon>
        <taxon>Sporothrix</taxon>
    </lineage>
</organism>
<evidence type="ECO:0000256" key="1">
    <source>
        <dbReference type="SAM" id="Coils"/>
    </source>
</evidence>
<evidence type="ECO:0000313" key="3">
    <source>
        <dbReference type="EMBL" id="KJR82418.1"/>
    </source>
</evidence>
<dbReference type="AlphaFoldDB" id="A0A0F2LY81"/>
<protein>
    <submittedName>
        <fullName evidence="3">Uncharacterized protein</fullName>
    </submittedName>
</protein>
<feature type="compositionally biased region" description="Basic residues" evidence="2">
    <location>
        <begin position="1"/>
        <end position="11"/>
    </location>
</feature>
<dbReference type="RefSeq" id="XP_016585094.1">
    <property type="nucleotide sequence ID" value="XM_016730094.1"/>
</dbReference>
<feature type="region of interest" description="Disordered" evidence="2">
    <location>
        <begin position="1"/>
        <end position="28"/>
    </location>
</feature>
<reference evidence="3 4" key="1">
    <citation type="journal article" date="2014" name="BMC Genomics">
        <title>Comparative genomics of the major fungal agents of human and animal Sporotrichosis: Sporothrix schenckii and Sporothrix brasiliensis.</title>
        <authorList>
            <person name="Teixeira M.M."/>
            <person name="de Almeida L.G."/>
            <person name="Kubitschek-Barreira P."/>
            <person name="Alves F.L."/>
            <person name="Kioshima E.S."/>
            <person name="Abadio A.K."/>
            <person name="Fernandes L."/>
            <person name="Derengowski L.S."/>
            <person name="Ferreira K.S."/>
            <person name="Souza R.C."/>
            <person name="Ruiz J.C."/>
            <person name="de Andrade N.C."/>
            <person name="Paes H.C."/>
            <person name="Nicola A.M."/>
            <person name="Albuquerque P."/>
            <person name="Gerber A.L."/>
            <person name="Martins V.P."/>
            <person name="Peconick L.D."/>
            <person name="Neto A.V."/>
            <person name="Chaucanez C.B."/>
            <person name="Silva P.A."/>
            <person name="Cunha O.L."/>
            <person name="de Oliveira F.F."/>
            <person name="dos Santos T.C."/>
            <person name="Barros A.L."/>
            <person name="Soares M.A."/>
            <person name="de Oliveira L.M."/>
            <person name="Marini M.M."/>
            <person name="Villalobos-Duno H."/>
            <person name="Cunha M.M."/>
            <person name="de Hoog S."/>
            <person name="da Silveira J.F."/>
            <person name="Henrissat B."/>
            <person name="Nino-Vega G.A."/>
            <person name="Cisalpino P.S."/>
            <person name="Mora-Montes H.M."/>
            <person name="Almeida S.R."/>
            <person name="Stajich J.E."/>
            <person name="Lopes-Bezerra L.M."/>
            <person name="Vasconcelos A.T."/>
            <person name="Felipe M.S."/>
        </authorList>
    </citation>
    <scope>NUCLEOTIDE SEQUENCE [LARGE SCALE GENOMIC DNA]</scope>
    <source>
        <strain evidence="3 4">1099-18</strain>
    </source>
</reference>
<reference evidence="3 4" key="2">
    <citation type="journal article" date="2015" name="Eukaryot. Cell">
        <title>Asexual propagation of a virulent clone complex in a human and feline outbreak of sporotrichosis.</title>
        <authorList>
            <person name="Teixeira Mde M."/>
            <person name="Rodrigues A.M."/>
            <person name="Tsui C.K."/>
            <person name="de Almeida L.G."/>
            <person name="Van Diepeningen A.D."/>
            <person name="van den Ende B.G."/>
            <person name="Fernandes G.F."/>
            <person name="Kano R."/>
            <person name="Hamelin R.C."/>
            <person name="Lopes-Bezerra L.M."/>
            <person name="Vasconcelos A.T."/>
            <person name="de Hoog S."/>
            <person name="de Camargo Z.P."/>
            <person name="Felipe M.S."/>
        </authorList>
    </citation>
    <scope>NUCLEOTIDE SEQUENCE [LARGE SCALE GENOMIC DNA]</scope>
    <source>
        <strain evidence="3 4">1099-18</strain>
    </source>
</reference>
<proteinExistence type="predicted"/>
<dbReference type="Proteomes" id="UP000033710">
    <property type="component" value="Unassembled WGS sequence"/>
</dbReference>
<sequence length="559" mass="61663">MPPRTNTRRVRSGSSQNLAGAGPRAHTGPYEKLINRMYEPLKLLHALDPVRGGHTASATLPSPITTQHIRRQFRDDLAFLCEHDKGGDACTALGIEEREDCLVYWVAANTNPQNKIVPFLADLMRRLVAVLKDVHAAVSSGNSSTALLETASKEITAYCTAYALSKIKKICALLRKAIDNCTTSLAGGTFSGQEKALAGWLQRVSQSTDALGAVGAGLDLCRLAYDKRKSAEMQTLKALAQMQQDQPHSAQSPLQCFSKAYHYIGRLADHIRVPARLVGSVMDVEDLLLNPFHIQALPVVDSAPYRPLPRPSGAGPATHRSLLESIAVRMCRSDDTELLAELTAGLQELEQKHQLTQRMQLDDESFKAPRVHAEVQVLEHFHAQRLVWADNGDRYIGCSKAACYCCHLYFRHHPLRPVVPDCHNKVYLKWGPPLLVGGVAHPGFKEQQTLLNRFIEDVRKDAIEQIRERRGRRPFWQPDSATAITQTVAGDNVDDGDRDNDGDDEDVGGGLLNSRFEDGVLHESSNSGDGTISAVSEKTYMSVDVMIRSLVSLDLNSDR</sequence>